<accession>A0A1V6R326</accession>
<name>A0A1V6R326_9EURO</name>
<organism evidence="2 3">
    <name type="scientific">Penicillium solitum</name>
    <dbReference type="NCBI Taxonomy" id="60172"/>
    <lineage>
        <taxon>Eukaryota</taxon>
        <taxon>Fungi</taxon>
        <taxon>Dikarya</taxon>
        <taxon>Ascomycota</taxon>
        <taxon>Pezizomycotina</taxon>
        <taxon>Eurotiomycetes</taxon>
        <taxon>Eurotiomycetidae</taxon>
        <taxon>Eurotiales</taxon>
        <taxon>Aspergillaceae</taxon>
        <taxon>Penicillium</taxon>
    </lineage>
</organism>
<evidence type="ECO:0000313" key="3">
    <source>
        <dbReference type="Proteomes" id="UP000191612"/>
    </source>
</evidence>
<dbReference type="EMBL" id="MDYO01000018">
    <property type="protein sequence ID" value="OQD95839.1"/>
    <property type="molecule type" value="Genomic_DNA"/>
</dbReference>
<feature type="compositionally biased region" description="Polar residues" evidence="1">
    <location>
        <begin position="207"/>
        <end position="222"/>
    </location>
</feature>
<dbReference type="STRING" id="60172.A0A1V6R326"/>
<evidence type="ECO:0000256" key="1">
    <source>
        <dbReference type="SAM" id="MobiDB-lite"/>
    </source>
</evidence>
<dbReference type="AlphaFoldDB" id="A0A1V6R326"/>
<comment type="caution">
    <text evidence="2">The sequence shown here is derived from an EMBL/GenBank/DDBJ whole genome shotgun (WGS) entry which is preliminary data.</text>
</comment>
<gene>
    <name evidence="2" type="ORF">PENSOL_c018G10874</name>
</gene>
<evidence type="ECO:0000313" key="2">
    <source>
        <dbReference type="EMBL" id="OQD95839.1"/>
    </source>
</evidence>
<feature type="compositionally biased region" description="Basic and acidic residues" evidence="1">
    <location>
        <begin position="175"/>
        <end position="186"/>
    </location>
</feature>
<proteinExistence type="predicted"/>
<sequence length="246" mass="26882">MDTGASRDPSKSLLPPVEGTGQKRRHSSLNDQVEAENPSEVSAKEAYRDIGSIKRANPLAVSKNGRNRQTFLPFDQIENTDQTAKAPQRASQNEEIMEAPQRAGRKDETKPKAPQRASQKQSVLDGFFSRSQDLVPRAPSPTTTGRSAEIPFDKSDKGPGQGGDDGWESDWVSDVNEKDDYSHVVVDDDEVIGDDNDLPGPEGEDCSVSSIPNETNVETSAAETPDINGQPFKTIREIVEFLKKMG</sequence>
<feature type="compositionally biased region" description="Polar residues" evidence="1">
    <location>
        <begin position="77"/>
        <end position="94"/>
    </location>
</feature>
<keyword evidence="3" id="KW-1185">Reference proteome</keyword>
<feature type="region of interest" description="Disordered" evidence="1">
    <location>
        <begin position="1"/>
        <end position="229"/>
    </location>
</feature>
<protein>
    <submittedName>
        <fullName evidence="2">Uncharacterized protein</fullName>
    </submittedName>
</protein>
<feature type="compositionally biased region" description="Basic and acidic residues" evidence="1">
    <location>
        <begin position="42"/>
        <end position="52"/>
    </location>
</feature>
<dbReference type="Proteomes" id="UP000191612">
    <property type="component" value="Unassembled WGS sequence"/>
</dbReference>
<reference evidence="3" key="1">
    <citation type="journal article" date="2017" name="Nat. Microbiol.">
        <title>Global analysis of biosynthetic gene clusters reveals vast potential of secondary metabolite production in Penicillium species.</title>
        <authorList>
            <person name="Nielsen J.C."/>
            <person name="Grijseels S."/>
            <person name="Prigent S."/>
            <person name="Ji B."/>
            <person name="Dainat J."/>
            <person name="Nielsen K.F."/>
            <person name="Frisvad J.C."/>
            <person name="Workman M."/>
            <person name="Nielsen J."/>
        </authorList>
    </citation>
    <scope>NUCLEOTIDE SEQUENCE [LARGE SCALE GENOMIC DNA]</scope>
    <source>
        <strain evidence="3">IBT 29525</strain>
    </source>
</reference>
<feature type="compositionally biased region" description="Acidic residues" evidence="1">
    <location>
        <begin position="187"/>
        <end position="205"/>
    </location>
</feature>